<name>A0A1N7INK7_9FLAO</name>
<keyword evidence="2" id="KW-1185">Reference proteome</keyword>
<sequence>MLLFLCIFYNIDAQLHTGIDDNLLKKNSIIFRTEKYNSWVSCHAKDITTVQSPEQLSNIKAVVRSSQIQQRSLPEAFAITARKFKNRKTEKTFLKLVSQREVYISDNKSSVIVSSKKSVNIAVIITTPFKGKQSVLQHAYNRFAVYENEKFPKQPFKTVLSEWTLLSGIQIRPPPLLNTRYEKKYEFKSINSGRELL</sequence>
<reference evidence="2" key="1">
    <citation type="submission" date="2017-01" db="EMBL/GenBank/DDBJ databases">
        <authorList>
            <person name="Varghese N."/>
            <person name="Submissions S."/>
        </authorList>
    </citation>
    <scope>NUCLEOTIDE SEQUENCE [LARGE SCALE GENOMIC DNA]</scope>
    <source>
        <strain evidence="2">DSM 17126</strain>
    </source>
</reference>
<evidence type="ECO:0000313" key="2">
    <source>
        <dbReference type="Proteomes" id="UP000186373"/>
    </source>
</evidence>
<proteinExistence type="predicted"/>
<dbReference type="AlphaFoldDB" id="A0A1N7INK7"/>
<evidence type="ECO:0000313" key="1">
    <source>
        <dbReference type="EMBL" id="SIS38632.1"/>
    </source>
</evidence>
<gene>
    <name evidence="1" type="ORF">SAMN05421639_104282</name>
</gene>
<accession>A0A1N7INK7</accession>
<organism evidence="1 2">
    <name type="scientific">Chryseobacterium shigense</name>
    <dbReference type="NCBI Taxonomy" id="297244"/>
    <lineage>
        <taxon>Bacteria</taxon>
        <taxon>Pseudomonadati</taxon>
        <taxon>Bacteroidota</taxon>
        <taxon>Flavobacteriia</taxon>
        <taxon>Flavobacteriales</taxon>
        <taxon>Weeksellaceae</taxon>
        <taxon>Chryseobacterium group</taxon>
        <taxon>Chryseobacterium</taxon>
    </lineage>
</organism>
<dbReference type="EMBL" id="FTNY01000004">
    <property type="protein sequence ID" value="SIS38632.1"/>
    <property type="molecule type" value="Genomic_DNA"/>
</dbReference>
<protein>
    <submittedName>
        <fullName evidence="1">Uncharacterized protein</fullName>
    </submittedName>
</protein>
<dbReference type="Proteomes" id="UP000186373">
    <property type="component" value="Unassembled WGS sequence"/>
</dbReference>